<feature type="transmembrane region" description="Helical" evidence="3">
    <location>
        <begin position="1268"/>
        <end position="1288"/>
    </location>
</feature>
<reference evidence="4 5" key="1">
    <citation type="journal article" date="2008" name="PLoS Genet.">
        <title>Genomic islands in the pathogenic filamentous fungus Aspergillus fumigatus.</title>
        <authorList>
            <person name="Fedorova N.D."/>
            <person name="Khaldi N."/>
            <person name="Joardar V.S."/>
            <person name="Maiti R."/>
            <person name="Amedeo P."/>
            <person name="Anderson M.J."/>
            <person name="Crabtree J."/>
            <person name="Silva J.C."/>
            <person name="Badger J.H."/>
            <person name="Albarraq A."/>
            <person name="Angiuoli S."/>
            <person name="Bussey H."/>
            <person name="Bowyer P."/>
            <person name="Cotty P.J."/>
            <person name="Dyer P.S."/>
            <person name="Egan A."/>
            <person name="Galens K."/>
            <person name="Fraser-Liggett C.M."/>
            <person name="Haas B.J."/>
            <person name="Inman J.M."/>
            <person name="Kent R."/>
            <person name="Lemieux S."/>
            <person name="Malavazi I."/>
            <person name="Orvis J."/>
            <person name="Roemer T."/>
            <person name="Ronning C.M."/>
            <person name="Sundaram J.P."/>
            <person name="Sutton G."/>
            <person name="Turner G."/>
            <person name="Venter J.C."/>
            <person name="White O.R."/>
            <person name="Whitty B.R."/>
            <person name="Youngman P."/>
            <person name="Wolfe K.H."/>
            <person name="Goldman G.H."/>
            <person name="Wortman J.R."/>
            <person name="Jiang B."/>
            <person name="Denning D.W."/>
            <person name="Nierman W.C."/>
        </authorList>
    </citation>
    <scope>NUCLEOTIDE SEQUENCE [LARGE SCALE GENOMIC DNA]</scope>
    <source>
        <strain evidence="5">ATCC 1007 / CBS 513.65 / DSM 816 / NCTC 3887 / NRRL 1</strain>
    </source>
</reference>
<dbReference type="GO" id="GO:0016020">
    <property type="term" value="C:membrane"/>
    <property type="evidence" value="ECO:0007669"/>
    <property type="project" value="InterPro"/>
</dbReference>
<dbReference type="GO" id="GO:0046873">
    <property type="term" value="F:metal ion transmembrane transporter activity"/>
    <property type="evidence" value="ECO:0007669"/>
    <property type="project" value="InterPro"/>
</dbReference>
<sequence length="1421" mass="162948">MDLHFENLPDADHPDFSNLIHPSRNPITRQLSYSAARISPNDLSSRRHAPYVSFGDNGVTASGGAYGALMRLCRYIDRPDLRSKMIGLEFNDEAEAWYVYWRAAQFLQDAPLPKSGFGLRILTPLPQESPKLDFLGDRWPVITYRTGGFRVTVTLSCQNHIVVQHTSIRNESSSLGQLELLLDPNFRIQDLDYMEKRENLPARYRKGPHGYGIIAIEDNPDLKPDAERICVLVGLLRDGIVQRLDFEYAAENSEDAMDGAHVRPINFSEQLKENTSLELTAVFKLQTTTLMADWKNFILTSSELDFDFDQDHTLETAKSPFLADEDLSWHFRRNLQHILSVCSVPIKTPTIVESPASPASASGAHGPMITLNTPDDQDYILHGSVEAEVDAKDMGAVALTCGDFGDHLVSVSGTYFAFSFMLRMYDRLPRAPATRQRIHATCRGHLKWLSLLDPSRASVSNFWVDGTVTGHSGATDLPPNSPANMPSHIMKATEYLKIFDRRTELIFVCGWLGPFIVEWFQQLSKTKNRLTPTWQHLDSSEIPFYRLSDHVWIWRALQEIEDLIEKVEKAQKMMPNLTLTTFLRVKEHLPSKGTRRLHTGATLNCTAEEIRKQTLRRFTLDNDILRERMLSVTRSARETRFLLHSRDTILYYGLEWGFFKGEEEMWQQLIEAQTRHDELANDETQWDNPLRYGLAMEMAVHEHKLDRYFEPQDMLEHAKRVILDSSSENGLFPGQIDGFSKDPALFDREIFRDFYFHVGFELPYILFRVALRADSATWDAETAPYETPAWTKPENNPASGGFAQHQRTGTQAPRPTGLRRRIPEMLPMDTTNSVLDGWANIAPDGRFYQAQRSLKRQNPYGRLVDLSNIVEVTEEWLYKYPDFVDFEPPKDEKELKEIMDASPPNIQEGMFDPNELRWDDSRIGGRYSILVDVRKGRKQRKWSQEEKSIRESYDSSLYLWHHLLLGRNAQDSKKRLIYLRSADHVRAMMCYIASPDSDRSHVAHFFDRHAKIDVHFYDDTAVAVNSWVTEVHFRFYQAVQGEVAASPSSIRHLKSQTCRVLGREARIVDAVIGFRIVGDFFDRYWTCHVIDHFADSDEQSITKEQFDSGTHWQQRKVLELVLFDRILHTVCTSIDGILRAVEMGPTDKSDAGDMYFSKDSFEDRRPEDLRECFQVLMILKNNLASLHGLIDQWMHRESLQGRERPRWTRNDEQKYRKAIKQNLTSLEAHVRDLNAKDARIEFLITLVNNAQEAIRSNKSLKEAENITLFTYVTVFFLPVGLAVSVFSMDQPPERDVLVSMVITAIIALVVTVAVLWCVLSHLVPVYVGRAWQLVQGGRPWHLGGNNASLVDLDKHSTRGTTRSKWSQSSFYPRSRYTASREAIDDLERGDVGGSLRTNRSKSENGVAVEIDGDSHSQVDKR</sequence>
<evidence type="ECO:0000256" key="1">
    <source>
        <dbReference type="SAM" id="Coils"/>
    </source>
</evidence>
<dbReference type="RefSeq" id="XP_001268477.1">
    <property type="nucleotide sequence ID" value="XM_001268476.1"/>
</dbReference>
<keyword evidence="3" id="KW-0812">Transmembrane</keyword>
<keyword evidence="3" id="KW-0472">Membrane</keyword>
<organism evidence="4 5">
    <name type="scientific">Aspergillus clavatus (strain ATCC 1007 / CBS 513.65 / DSM 816 / NCTC 3887 / NRRL 1 / QM 1276 / 107)</name>
    <dbReference type="NCBI Taxonomy" id="344612"/>
    <lineage>
        <taxon>Eukaryota</taxon>
        <taxon>Fungi</taxon>
        <taxon>Dikarya</taxon>
        <taxon>Ascomycota</taxon>
        <taxon>Pezizomycotina</taxon>
        <taxon>Eurotiomycetes</taxon>
        <taxon>Eurotiomycetidae</taxon>
        <taxon>Eurotiales</taxon>
        <taxon>Aspergillaceae</taxon>
        <taxon>Aspergillus</taxon>
        <taxon>Aspergillus subgen. Fumigati</taxon>
    </lineage>
</organism>
<dbReference type="EMBL" id="DS027060">
    <property type="protein sequence ID" value="EAW07051.1"/>
    <property type="molecule type" value="Genomic_DNA"/>
</dbReference>
<keyword evidence="5" id="KW-1185">Reference proteome</keyword>
<dbReference type="OMA" id="FMFMLEM"/>
<dbReference type="HOGENOM" id="CLU_004977_1_0_1"/>
<dbReference type="STRING" id="344612.A1CUR4"/>
<accession>A1CUR4</accession>
<feature type="coiled-coil region" evidence="1">
    <location>
        <begin position="553"/>
        <end position="580"/>
    </location>
</feature>
<gene>
    <name evidence="4" type="ORF">ACLA_087570</name>
</gene>
<dbReference type="OrthoDB" id="5361176at2759"/>
<evidence type="ECO:0000313" key="5">
    <source>
        <dbReference type="Proteomes" id="UP000006701"/>
    </source>
</evidence>
<evidence type="ECO:0000256" key="3">
    <source>
        <dbReference type="SAM" id="Phobius"/>
    </source>
</evidence>
<evidence type="ECO:0000256" key="2">
    <source>
        <dbReference type="SAM" id="MobiDB-lite"/>
    </source>
</evidence>
<dbReference type="GeneID" id="4699802"/>
<dbReference type="InterPro" id="IPR002523">
    <property type="entry name" value="MgTranspt_CorA/ZnTranspt_ZntB"/>
</dbReference>
<evidence type="ECO:0000313" key="4">
    <source>
        <dbReference type="EMBL" id="EAW07051.1"/>
    </source>
</evidence>
<keyword evidence="1" id="KW-0175">Coiled coil</keyword>
<dbReference type="KEGG" id="act:ACLA_087570"/>
<feature type="transmembrane region" description="Helical" evidence="3">
    <location>
        <begin position="1300"/>
        <end position="1323"/>
    </location>
</feature>
<name>A1CUR4_ASPCL</name>
<dbReference type="Proteomes" id="UP000006701">
    <property type="component" value="Unassembled WGS sequence"/>
</dbReference>
<dbReference type="VEuPathDB" id="FungiDB:ACLA_087570"/>
<keyword evidence="3" id="KW-1133">Transmembrane helix</keyword>
<dbReference type="Pfam" id="PF01544">
    <property type="entry name" value="CorA"/>
    <property type="match status" value="1"/>
</dbReference>
<dbReference type="eggNOG" id="ENOG502SD64">
    <property type="taxonomic scope" value="Eukaryota"/>
</dbReference>
<protein>
    <submittedName>
        <fullName evidence="4">Uncharacterized protein</fullName>
    </submittedName>
</protein>
<feature type="region of interest" description="Disordered" evidence="2">
    <location>
        <begin position="1387"/>
        <end position="1421"/>
    </location>
</feature>
<feature type="region of interest" description="Disordered" evidence="2">
    <location>
        <begin position="787"/>
        <end position="817"/>
    </location>
</feature>
<proteinExistence type="predicted"/>
<feature type="compositionally biased region" description="Basic and acidic residues" evidence="2">
    <location>
        <begin position="1412"/>
        <end position="1421"/>
    </location>
</feature>